<evidence type="ECO:0000313" key="1">
    <source>
        <dbReference type="EMBL" id="SUF59019.1"/>
    </source>
</evidence>
<accession>A0A379QPQ1</accession>
<proteinExistence type="predicted"/>
<name>A0A379QPQ1_SALER</name>
<sequence length="56" mass="6498">MINTIKSHYSENIFTGYRLHLASVKMGVISNISMMNYFLIESQTRYAEYSLTTNKS</sequence>
<reference evidence="1 2" key="1">
    <citation type="submission" date="2018-06" db="EMBL/GenBank/DDBJ databases">
        <authorList>
            <consortium name="Pathogen Informatics"/>
            <person name="Doyle S."/>
        </authorList>
    </citation>
    <scope>NUCLEOTIDE SEQUENCE [LARGE SCALE GENOMIC DNA]</scope>
    <source>
        <strain evidence="1 2">NCTC10252</strain>
    </source>
</reference>
<protein>
    <submittedName>
        <fullName evidence="1">Uncharacterized protein</fullName>
    </submittedName>
</protein>
<gene>
    <name evidence="1" type="ORF">NCTC10252_04366</name>
</gene>
<organism evidence="1 2">
    <name type="scientific">Salmonella enterica</name>
    <name type="common">Salmonella choleraesuis</name>
    <dbReference type="NCBI Taxonomy" id="28901"/>
    <lineage>
        <taxon>Bacteria</taxon>
        <taxon>Pseudomonadati</taxon>
        <taxon>Pseudomonadota</taxon>
        <taxon>Gammaproteobacteria</taxon>
        <taxon>Enterobacterales</taxon>
        <taxon>Enterobacteriaceae</taxon>
        <taxon>Salmonella</taxon>
    </lineage>
</organism>
<dbReference type="AlphaFoldDB" id="A0A379QPQ1"/>
<dbReference type="EMBL" id="UGWP01000004">
    <property type="protein sequence ID" value="SUF59019.1"/>
    <property type="molecule type" value="Genomic_DNA"/>
</dbReference>
<dbReference type="Proteomes" id="UP000254597">
    <property type="component" value="Unassembled WGS sequence"/>
</dbReference>
<evidence type="ECO:0000313" key="2">
    <source>
        <dbReference type="Proteomes" id="UP000254597"/>
    </source>
</evidence>